<gene>
    <name evidence="2" type="ORF">MCOR_57773</name>
</gene>
<dbReference type="InterPro" id="IPR011335">
    <property type="entry name" value="Restrct_endonuc-II-like"/>
</dbReference>
<organism evidence="2 3">
    <name type="scientific">Mytilus coruscus</name>
    <name type="common">Sea mussel</name>
    <dbReference type="NCBI Taxonomy" id="42192"/>
    <lineage>
        <taxon>Eukaryota</taxon>
        <taxon>Metazoa</taxon>
        <taxon>Spiralia</taxon>
        <taxon>Lophotrochozoa</taxon>
        <taxon>Mollusca</taxon>
        <taxon>Bivalvia</taxon>
        <taxon>Autobranchia</taxon>
        <taxon>Pteriomorphia</taxon>
        <taxon>Mytilida</taxon>
        <taxon>Mytiloidea</taxon>
        <taxon>Mytilidae</taxon>
        <taxon>Mytilinae</taxon>
        <taxon>Mytilus</taxon>
    </lineage>
</organism>
<name>A0A6J8EZE3_MYTCO</name>
<dbReference type="Proteomes" id="UP000507470">
    <property type="component" value="Unassembled WGS sequence"/>
</dbReference>
<dbReference type="SUPFAM" id="SSF52980">
    <property type="entry name" value="Restriction endonuclease-like"/>
    <property type="match status" value="1"/>
</dbReference>
<dbReference type="EMBL" id="CACVKT020010330">
    <property type="protein sequence ID" value="CAC5426018.1"/>
    <property type="molecule type" value="Genomic_DNA"/>
</dbReference>
<evidence type="ECO:0000313" key="2">
    <source>
        <dbReference type="EMBL" id="CAC5426018.1"/>
    </source>
</evidence>
<dbReference type="Gene3D" id="3.90.320.10">
    <property type="match status" value="1"/>
</dbReference>
<keyword evidence="3" id="KW-1185">Reference proteome</keyword>
<dbReference type="PANTHER" id="PTHR46609:SF8">
    <property type="entry name" value="YQAJ VIRAL RECOMBINASE DOMAIN-CONTAINING PROTEIN"/>
    <property type="match status" value="1"/>
</dbReference>
<feature type="domain" description="YqaJ viral recombinase" evidence="1">
    <location>
        <begin position="73"/>
        <end position="183"/>
    </location>
</feature>
<accession>A0A6J8EZE3</accession>
<dbReference type="PANTHER" id="PTHR46609">
    <property type="entry name" value="EXONUCLEASE, PHAGE-TYPE/RECB, C-TERMINAL DOMAIN-CONTAINING PROTEIN"/>
    <property type="match status" value="1"/>
</dbReference>
<dbReference type="OrthoDB" id="6160018at2759"/>
<sequence length="192" mass="22303">MEVNQNCGFVKYNSPIECHKADCDKQLMLKSVYPLSIQEIKERGEAFTRTLPLTKEEAEIIEQKSKERSKLADWHAARVYRLTASNFHRIAFRRDSTEATKLLSSLLYNKCKPTYAMQFGLEQEDTSAQLFVQEMNNRNTRTSFSIQLEKKGFIIDIDHPYLGASVDRIVTINDQKYIVELNKSALNMEFKH</sequence>
<evidence type="ECO:0000259" key="1">
    <source>
        <dbReference type="Pfam" id="PF09588"/>
    </source>
</evidence>
<dbReference type="GO" id="GO:0006281">
    <property type="term" value="P:DNA repair"/>
    <property type="evidence" value="ECO:0007669"/>
    <property type="project" value="UniProtKB-ARBA"/>
</dbReference>
<proteinExistence type="predicted"/>
<dbReference type="InterPro" id="IPR011604">
    <property type="entry name" value="PDDEXK-like_dom_sf"/>
</dbReference>
<dbReference type="InterPro" id="IPR019080">
    <property type="entry name" value="YqaJ_viral_recombinase"/>
</dbReference>
<dbReference type="AlphaFoldDB" id="A0A6J8EZE3"/>
<evidence type="ECO:0000313" key="3">
    <source>
        <dbReference type="Proteomes" id="UP000507470"/>
    </source>
</evidence>
<dbReference type="Pfam" id="PF09588">
    <property type="entry name" value="YqaJ"/>
    <property type="match status" value="1"/>
</dbReference>
<protein>
    <recommendedName>
        <fullName evidence="1">YqaJ viral recombinase domain-containing protein</fullName>
    </recommendedName>
</protein>
<reference evidence="2 3" key="1">
    <citation type="submission" date="2020-06" db="EMBL/GenBank/DDBJ databases">
        <authorList>
            <person name="Li R."/>
            <person name="Bekaert M."/>
        </authorList>
    </citation>
    <scope>NUCLEOTIDE SEQUENCE [LARGE SCALE GENOMIC DNA]</scope>
    <source>
        <strain evidence="3">wild</strain>
    </source>
</reference>
<dbReference type="InterPro" id="IPR051703">
    <property type="entry name" value="NF-kappa-B_Signaling_Reg"/>
</dbReference>